<dbReference type="GO" id="GO:0016567">
    <property type="term" value="P:protein ubiquitination"/>
    <property type="evidence" value="ECO:0007669"/>
    <property type="project" value="InterPro"/>
</dbReference>
<comment type="caution">
    <text evidence="3">The sequence shown here is derived from an EMBL/GenBank/DDBJ whole genome shotgun (WGS) entry which is preliminary data.</text>
</comment>
<dbReference type="AlphaFoldDB" id="A0A8T1QGU9"/>
<sequence length="145" mass="16619">MEFRSAAFATDAVALEIENLISRECKNQKHAVKLLEKITEAVGANVNASMVQNELELLKQEKEEMETQKKQAEALQLSQLIQFLYSTEIFTIPDDERIASHHQHYPIDSFICPLRKEMMTDPVAIPCGRSFERKAIQEHFGRGEK</sequence>
<feature type="coiled-coil region" evidence="1">
    <location>
        <begin position="48"/>
        <end position="78"/>
    </location>
</feature>
<feature type="domain" description="U-box" evidence="2">
    <location>
        <begin position="105"/>
        <end position="145"/>
    </location>
</feature>
<name>A0A8T1QGU9_CARIL</name>
<gene>
    <name evidence="3" type="ORF">CIPAW_05G099400</name>
</gene>
<dbReference type="GO" id="GO:0004842">
    <property type="term" value="F:ubiquitin-protein transferase activity"/>
    <property type="evidence" value="ECO:0007669"/>
    <property type="project" value="InterPro"/>
</dbReference>
<evidence type="ECO:0000313" key="4">
    <source>
        <dbReference type="Proteomes" id="UP000811609"/>
    </source>
</evidence>
<dbReference type="InterPro" id="IPR003613">
    <property type="entry name" value="Ubox_domain"/>
</dbReference>
<keyword evidence="4" id="KW-1185">Reference proteome</keyword>
<evidence type="ECO:0000259" key="2">
    <source>
        <dbReference type="PROSITE" id="PS51698"/>
    </source>
</evidence>
<protein>
    <recommendedName>
        <fullName evidence="2">U-box domain-containing protein</fullName>
    </recommendedName>
</protein>
<dbReference type="EMBL" id="CM031813">
    <property type="protein sequence ID" value="KAG6653768.1"/>
    <property type="molecule type" value="Genomic_DNA"/>
</dbReference>
<dbReference type="PROSITE" id="PS51698">
    <property type="entry name" value="U_BOX"/>
    <property type="match status" value="1"/>
</dbReference>
<dbReference type="PANTHER" id="PTHR45958:SF11">
    <property type="entry name" value="RING-TYPE E3 UBIQUITIN TRANSFERASE"/>
    <property type="match status" value="1"/>
</dbReference>
<organism evidence="3 4">
    <name type="scientific">Carya illinoinensis</name>
    <name type="common">Pecan</name>
    <dbReference type="NCBI Taxonomy" id="32201"/>
    <lineage>
        <taxon>Eukaryota</taxon>
        <taxon>Viridiplantae</taxon>
        <taxon>Streptophyta</taxon>
        <taxon>Embryophyta</taxon>
        <taxon>Tracheophyta</taxon>
        <taxon>Spermatophyta</taxon>
        <taxon>Magnoliopsida</taxon>
        <taxon>eudicotyledons</taxon>
        <taxon>Gunneridae</taxon>
        <taxon>Pentapetalae</taxon>
        <taxon>rosids</taxon>
        <taxon>fabids</taxon>
        <taxon>Fagales</taxon>
        <taxon>Juglandaceae</taxon>
        <taxon>Carya</taxon>
    </lineage>
</organism>
<proteinExistence type="predicted"/>
<reference evidence="3" key="1">
    <citation type="submission" date="2020-12" db="EMBL/GenBank/DDBJ databases">
        <title>WGS assembly of Carya illinoinensis cv. Pawnee.</title>
        <authorList>
            <person name="Platts A."/>
            <person name="Shu S."/>
            <person name="Wright S."/>
            <person name="Barry K."/>
            <person name="Edger P."/>
            <person name="Pires J.C."/>
            <person name="Schmutz J."/>
        </authorList>
    </citation>
    <scope>NUCLEOTIDE SEQUENCE</scope>
    <source>
        <tissue evidence="3">Leaf</tissue>
    </source>
</reference>
<evidence type="ECO:0000256" key="1">
    <source>
        <dbReference type="SAM" id="Coils"/>
    </source>
</evidence>
<dbReference type="InterPro" id="IPR052608">
    <property type="entry name" value="U-box_domain_protein"/>
</dbReference>
<accession>A0A8T1QGU9</accession>
<dbReference type="Proteomes" id="UP000811609">
    <property type="component" value="Chromosome 5"/>
</dbReference>
<evidence type="ECO:0000313" key="3">
    <source>
        <dbReference type="EMBL" id="KAG6653768.1"/>
    </source>
</evidence>
<dbReference type="PANTHER" id="PTHR45958">
    <property type="entry name" value="RING-TYPE E3 UBIQUITIN TRANSFERASE"/>
    <property type="match status" value="1"/>
</dbReference>
<keyword evidence="1" id="KW-0175">Coiled coil</keyword>
<dbReference type="Pfam" id="PF04564">
    <property type="entry name" value="U-box"/>
    <property type="match status" value="1"/>
</dbReference>